<evidence type="ECO:0000256" key="1">
    <source>
        <dbReference type="SAM" id="MobiDB-lite"/>
    </source>
</evidence>
<dbReference type="RefSeq" id="WP_245134661.1">
    <property type="nucleotide sequence ID" value="NZ_JALAYX010000001.1"/>
</dbReference>
<feature type="region of interest" description="Disordered" evidence="1">
    <location>
        <begin position="995"/>
        <end position="1023"/>
    </location>
</feature>
<protein>
    <submittedName>
        <fullName evidence="3">DUF5801 domain-containing protein</fullName>
    </submittedName>
</protein>
<feature type="domain" description="DUF5801" evidence="2">
    <location>
        <begin position="2356"/>
        <end position="2458"/>
    </location>
</feature>
<feature type="domain" description="DUF5801" evidence="2">
    <location>
        <begin position="2213"/>
        <end position="2315"/>
    </location>
</feature>
<feature type="domain" description="DUF5801" evidence="2">
    <location>
        <begin position="645"/>
        <end position="771"/>
    </location>
</feature>
<dbReference type="Proteomes" id="UP001522662">
    <property type="component" value="Unassembled WGS sequence"/>
</dbReference>
<dbReference type="EMBL" id="JALAYX010000001">
    <property type="protein sequence ID" value="MCJ8237261.1"/>
    <property type="molecule type" value="Genomic_DNA"/>
</dbReference>
<dbReference type="SUPFAM" id="SSF51120">
    <property type="entry name" value="beta-Roll"/>
    <property type="match status" value="2"/>
</dbReference>
<dbReference type="InterPro" id="IPR019960">
    <property type="entry name" value="T1SS_VCA0849"/>
</dbReference>
<keyword evidence="4" id="KW-1185">Reference proteome</keyword>
<dbReference type="InterPro" id="IPR011049">
    <property type="entry name" value="Serralysin-like_metalloprot_C"/>
</dbReference>
<feature type="domain" description="DUF5801" evidence="2">
    <location>
        <begin position="1187"/>
        <end position="1369"/>
    </location>
</feature>
<dbReference type="PROSITE" id="PS00330">
    <property type="entry name" value="HEMOLYSIN_CALCIUM"/>
    <property type="match status" value="2"/>
</dbReference>
<evidence type="ECO:0000259" key="2">
    <source>
        <dbReference type="Pfam" id="PF19116"/>
    </source>
</evidence>
<gene>
    <name evidence="3" type="ORF">MKJ03_02915</name>
</gene>
<dbReference type="NCBIfam" id="TIGR03661">
    <property type="entry name" value="T1SS_VCA0849"/>
    <property type="match status" value="1"/>
</dbReference>
<comment type="caution">
    <text evidence="3">The sequence shown here is derived from an EMBL/GenBank/DDBJ whole genome shotgun (WGS) entry which is preliminary data.</text>
</comment>
<name>A0ABT0CVR5_9HYPH</name>
<accession>A0ABT0CVR5</accession>
<dbReference type="Pfam" id="PF17963">
    <property type="entry name" value="Big_9"/>
    <property type="match status" value="2"/>
</dbReference>
<dbReference type="Gene3D" id="2.150.10.10">
    <property type="entry name" value="Serralysin-like metalloprotease, C-terminal"/>
    <property type="match status" value="2"/>
</dbReference>
<sequence>MSIEDPRLSSIDNTSAVDEFDSAVEQHLGFVRETVDGIEVAQAETPDTGRTDRLPAQAPVETAAAVIPGEISPDAENVVTLPAGIELDNLEFAVEGDNLVLVLADGTEIVVLGGAANIPTFVIGDVELPQVALFAALEGSNINVAAGPDGTFSAQGSPSSSRNFTDNPIDAGPEDLALADLLGDTDFGDDVQGNAIFGGSGTPSIPLEIALTEPFIYDEAVIADDDTGNQIITGILPFNPGPDFGTISRVNFAGAINVDEEGLGPQILTGFTSGGRPITVTSFAAPADGADLDFVALEGRDSEGTLVFTLTITNRETGAFEFELIGKLDHPDAGADGTQDDLDDLLRLSFTYTVTDLDGDSVTGSFSIDVMDDAPTFGEADAGAVDEDYLYNGNIDGEGDSDGLPPKGDVARLFEVSEPSSGGAYAAGSLGINWGADNGNTGGNAGLTGATGDRGVAFTQSTLDALILKGLKSDGVTLQYAISADGTTIVAYKPYIGEPQYAKVAAFEGEGSETELAGNMPEYSGEPVFIVSVSDIATNGTYEFNLVGNIDHPDTSTEDDVAIDFAFTVQDSDGDTASSSFTVTVNDDSPIAEVSAVALTVAENDIKNRLSIGSDPFNQENGEDSRSLPALLGVGFASTVSGELASSVSFGADGAAAGGGFSFTSDAISKLNDMGLLSKGSSVVFTTINGVIVGYVNNAFGGFQPLIDRPVMSIQLDKQTGEFVFRLYDQLDHVKDSDVAENTVLATKAGGTLENLDFGKIIQATDGDGDRIPLDGKLVITIKDDIPELSGKTEARTVDEDDIRTSQSLGTSPADGQGDGSWTGGPGQNGNGGAFIDGSLAYLVKGGADDTVKFSFIDEDAARDALEALGLKSKGQELSYDIRDGVLYAFDNAGPHQGVSYDNGDRLVFKLTLGENGSYTFELVDQLDHDKGKGQNTDLQDGLPRGDVEAIDFGSIIKFTDFDGDSVVLKGAFSVTIRDDVPELSGAKISRTVDEDDIRTSQSLGTSPADGQGDGSWTGGPGQNGYGGAFIDGSLAGLVKGGADDTVKFSFVDEDAARDALEALGLKSKGQELSYDIRDGVLYAFDNAGPHQGVSYDNGDRLVFKLTLGENGSYTFELVDQLDHDTGKGQNTDLQDGLPRGDVEAIDFGSIIKVTDFDGDSVVLKGAFSVTIRDDVPEAVARNTSATLVVDETSGQQNDDLGYSLSLFNTVANKGTDPNMAAQYARQTNFVAADIDGGADDDVKVDWSLKLNGSNGLASGLMTTEGRSIMLFLEGDLIVGRYDSPSDGNTSVNSSDPAAFALHLSDNGTLSLVQYVSIRHDDPADHDEHNDAADGNLSTVLQTLAGKINAVLTVTDFDGDKAVSEIAIGDRIQFEDDGPVASGAAVTKTADEDDLYNAQSQGTSPDGDSELALLGLGFAATVRGSIGSVVNFGADGAAAGGGYLLAANAAATMMTLGLESKGGDLSYQVFGNAILAYVNGGNSAAFDSIFDRPVFSLELDPQTGDFVYRQYDQLDHVAGGAENTALHSASGSLTGIDFGAIIDAKDGDGDTVNLTGKLTINVVDDVPEVAIWTDRTVTIDETDYRQNDDTTSQTVAAQFAGVLRVGSDIDMLQSPIFAKDDVVDLSYVTGADENVTKSLTLQIDNAASGVQTTSGQDIVLFLEGGLVVGRVGGAQGVAAFAIAIDSDGGVSVAQYMSLKHPNTGNADEGIDLTGKISAVFSVKDFDGDTVTKSVSIGNKIVFEDDGPTVGSNALIQLDDDALAGGNPGGPSDDVETAVLSGTLSHEGGADGVASILWAPNGINVPYGFWFELSADSKTMTITQNQGGSYVPVFKAVITDTLTGAYEVTQLAPVMHSQGTMPGTEDNVQIGFQYRVTDGDGDVATGTLNFNVDDDTPKAGANATIQLDDDALAYGNAGGTGDDVETSVLTGILAHSGGADGTASVLWAPNGLTIPYGFWFELSADSKTMTITQDQNGTYVPVFKAVIIDASTGAYQLTQLAPVDHKVSGTEDNLEVSFQYRVTDKDGDVDTGTLTVNIDDDTPTGGAGTTAWLNDDALTGGNPGGTGDNGLANTSNVLKHSFGADGAGSIAWTGISVVGGGNAADFTSSVSPDGKTLQVFQAGNLVITGVLNPLTGQYTLTQNAPIDHLPGGDENEVKFQFKYDVTDGDGDVAPGYIWVNVDDDTPTGGAGTTAWLNDDALTGGNPGGTGDNGLANTSNVLKHSFGADGAGSIAWTGISVVGGGNAADFTSSVSPDGKTLQVFQAGNLVITGVLNPLTGQYTLTQNAPIDHLPGGDENEVKFQFKYDVTDGDGDVAPGYIWVNVDDDTPTGGAGTTAWLNDDTLSGGNPGGAGDHGLANTTNVLKHSFGADGPGGIAWTGISVTGGGNQADFASTVSADGKTMQVYQGNTLVITAVLNPLTGQYTLTQNAPIDHVKGGDENEVQFQFKYDVTDGDGDVAPGYIWVNVDDDTPMAKGLAEVGSLSETGLPTVSFDFGDLNVSVGADKKGTHVEIGTLNGQPIINSNLTSDGVPLEYIVRTTNGVDQELVAFKAGSTADNPVFIVAVLHPGSFATTLFQNLDHLGSNDDVLALNLVARVFDGDGDYVDQPFTINVNDSEPTAIDLTSVMDENQSIEIALTEGTHFSFGADTTGTALSIGAVTLSDGPSGVTLGTPSVTFDPSTNKISIVPGAAFDALAAGQTVVLHIPYTVKDGDNDTITKDIAVTVTGTNDAPVITVASGDSAASELRETDAGLAATGALTVTDVDVTDVVTAAVTFLEVSGPDYGTNLTHQELNSYFKVTPGTVLDGSQTSGSLTWKFDSENQAFDFLAANTRLVLKYTITVTDSSGATDTQIVEIGINGTNDLPTISASVPVHLVEEGYQQAGVASSSATLTIDDVDGTASYDANALSTGGWTAGNDGTWTKTGAYGVATLSAGTNTITYVLNNSLANSLGVNDHPQETFTVPVQDSKGAVASINVSFIIDGTNDAPVVSGAVTGAVTEGGVSSTLNALANATDPEGSPLSVINIAALPAGVTYDVATKSFTLDPTHSAYASLAAGAQTTVTVSYQVSDGAAATPAEVSWVVTGIANNAAPTVVGEAIYINSYDTKIPDWVLLLNDSDPNAGDVLSVSAVPGSAALFDSVNDTGTTTTYTDSSTLFGADPGGSFQYTVSDGNGGTSSPATASLTRVFGSTIETGNGDSIAVGGDWDDTIKGGNGKDVLVGGAGNDTLNGGNASDILYGGLGADRLTGGNGPDTFKFDAGDSGATSLSLGTIFSAGSVSGYDTVVDFKNIDKLDLPVTPIVAANTVGRVNGADAVGSTGFLSSPVTVSYHSITNGVITFYSASSGGVISINSNATLAAVAKYLQSNDLGEAGTTVAFKTDFLEGNADDTFIYQQVGDTPDPQRDMLIGLADVTISDLNTLVANGQVDPIILDLDKNGFAFSSIDNGVTFDINADGKADQIAWTSDDGILAYDVDGNGLIDNGSEIFTPNFNGGAYASGVAALASLDLNGDGKIDANDAAFEKLSIWVDANNNGVSDEGELSSLTDHGVTSISLTTDQTGGTEDDQTIFAAGEFTFADGSTGNFVEVGFETIFGSDMSDALTVIGTDGDDILHGGMGQVLMTGGAGADTFVFDETALSELDVADVITDFSTEEGDVLDVTALLDSLLGEQATAETAASHLRTTVEDGNTTVSVQTGVDTWKDVVVLHNHDTAVKILFDDKHASTIVHD</sequence>
<evidence type="ECO:0000313" key="4">
    <source>
        <dbReference type="Proteomes" id="UP001522662"/>
    </source>
</evidence>
<feature type="region of interest" description="Disordered" evidence="1">
    <location>
        <begin position="791"/>
        <end position="830"/>
    </location>
</feature>
<feature type="compositionally biased region" description="Gly residues" evidence="1">
    <location>
        <begin position="817"/>
        <end position="830"/>
    </location>
</feature>
<dbReference type="InterPro" id="IPR010221">
    <property type="entry name" value="VCBS_dom"/>
</dbReference>
<dbReference type="PRINTS" id="PR00313">
    <property type="entry name" value="CABNDNGRPT"/>
</dbReference>
<feature type="domain" description="DUF5801" evidence="2">
    <location>
        <begin position="2070"/>
        <end position="2172"/>
    </location>
</feature>
<geneLocation type="plasmid" evidence="3">
    <name>unnamed</name>
</geneLocation>
<feature type="compositionally biased region" description="Gly residues" evidence="1">
    <location>
        <begin position="1012"/>
        <end position="1023"/>
    </location>
</feature>
<dbReference type="InterPro" id="IPR018511">
    <property type="entry name" value="Hemolysin-typ_Ca-bd_CS"/>
</dbReference>
<dbReference type="NCBIfam" id="TIGR01965">
    <property type="entry name" value="VCBS_repeat"/>
    <property type="match status" value="3"/>
</dbReference>
<dbReference type="InterPro" id="IPR001343">
    <property type="entry name" value="Hemolysn_Ca-bd"/>
</dbReference>
<organism evidence="3 4">
    <name type="scientific">Peteryoungia algae</name>
    <dbReference type="NCBI Taxonomy" id="2919917"/>
    <lineage>
        <taxon>Bacteria</taxon>
        <taxon>Pseudomonadati</taxon>
        <taxon>Pseudomonadota</taxon>
        <taxon>Alphaproteobacteria</taxon>
        <taxon>Hyphomicrobiales</taxon>
        <taxon>Rhizobiaceae</taxon>
        <taxon>Peteryoungia</taxon>
    </lineage>
</organism>
<dbReference type="Pfam" id="PF19116">
    <property type="entry name" value="DUF5801"/>
    <property type="match status" value="6"/>
</dbReference>
<proteinExistence type="predicted"/>
<feature type="domain" description="DUF5801" evidence="2">
    <location>
        <begin position="1576"/>
        <end position="1737"/>
    </location>
</feature>
<dbReference type="Pfam" id="PF00353">
    <property type="entry name" value="HemolysinCabind"/>
    <property type="match status" value="2"/>
</dbReference>
<dbReference type="InterPro" id="IPR043824">
    <property type="entry name" value="DUF5801"/>
</dbReference>
<keyword evidence="3" id="KW-0614">Plasmid</keyword>
<evidence type="ECO:0000313" key="3">
    <source>
        <dbReference type="EMBL" id="MCJ8237261.1"/>
    </source>
</evidence>
<reference evidence="3 4" key="1">
    <citation type="submission" date="2022-03" db="EMBL/GenBank/DDBJ databases">
        <title>Rhizobium SSM4.3 sp. nov., isolated from Sediment (Gouqi Island).</title>
        <authorList>
            <person name="Chen G."/>
        </authorList>
    </citation>
    <scope>NUCLEOTIDE SEQUENCE [LARGE SCALE GENOMIC DNA]</scope>
    <source>
        <strain evidence="3 4">SSM4.3</strain>
        <plasmid evidence="3">unnamed</plasmid>
    </source>
</reference>